<gene>
    <name evidence="1" type="ORF">CRV2_00021349</name>
</gene>
<proteinExistence type="predicted"/>
<dbReference type="EMBL" id="CADEHS020000070">
    <property type="protein sequence ID" value="CAG9949382.1"/>
    <property type="molecule type" value="Genomic_DNA"/>
</dbReference>
<evidence type="ECO:0000313" key="1">
    <source>
        <dbReference type="EMBL" id="CAG9949382.1"/>
    </source>
</evidence>
<reference evidence="1" key="1">
    <citation type="submission" date="2020-04" db="EMBL/GenBank/DDBJ databases">
        <authorList>
            <person name="Broberg M."/>
        </authorList>
    </citation>
    <scope>NUCLEOTIDE SEQUENCE</scope>
</reference>
<comment type="caution">
    <text evidence="1">The sequence shown here is derived from an EMBL/GenBank/DDBJ whole genome shotgun (WGS) entry which is preliminary data.</text>
</comment>
<accession>A0ACA9U994</accession>
<sequence>MPPEENDKHETSGSAEKQQNDCSDVTASSVEAPYVSTENRDIAEGTNEVEHWNKPFANIGRLVFAFLSFIIAGMNDGAVGLYHSLAGFLTPFVGYSLAAFYQCDYPHEMGTERNCLYCADLPYHHLRCLAIHPPWPVLIIINIFSGFGNGACDACFCAWVGVMSKANTIQGFMHACYSVGALLAPMIATSFVVSGKLPMVYLLLRHGRAVSNRMGWSSRHNRGRASDEPSGRVEKGGVGLRDALKSKVTWLCAAFFFAYMAQKLVSVDGL</sequence>
<keyword evidence="2" id="KW-1185">Reference proteome</keyword>
<protein>
    <submittedName>
        <fullName evidence="1">Uncharacterized protein</fullName>
    </submittedName>
</protein>
<evidence type="ECO:0000313" key="2">
    <source>
        <dbReference type="Proteomes" id="UP000836387"/>
    </source>
</evidence>
<dbReference type="Proteomes" id="UP000836387">
    <property type="component" value="Unassembled WGS sequence"/>
</dbReference>
<organism evidence="1 2">
    <name type="scientific">Clonostachys rosea f. rosea IK726</name>
    <dbReference type="NCBI Taxonomy" id="1349383"/>
    <lineage>
        <taxon>Eukaryota</taxon>
        <taxon>Fungi</taxon>
        <taxon>Dikarya</taxon>
        <taxon>Ascomycota</taxon>
        <taxon>Pezizomycotina</taxon>
        <taxon>Sordariomycetes</taxon>
        <taxon>Hypocreomycetidae</taxon>
        <taxon>Hypocreales</taxon>
        <taxon>Bionectriaceae</taxon>
        <taxon>Clonostachys</taxon>
    </lineage>
</organism>
<name>A0ACA9U994_BIOOC</name>
<reference evidence="1" key="2">
    <citation type="submission" date="2021-10" db="EMBL/GenBank/DDBJ databases">
        <authorList>
            <person name="Piombo E."/>
        </authorList>
    </citation>
    <scope>NUCLEOTIDE SEQUENCE</scope>
</reference>